<feature type="domain" description="SET" evidence="8">
    <location>
        <begin position="1"/>
        <end position="110"/>
    </location>
</feature>
<dbReference type="PROSITE" id="PS50280">
    <property type="entry name" value="SET"/>
    <property type="match status" value="1"/>
</dbReference>
<dbReference type="GeneID" id="20219507"/>
<keyword evidence="3" id="KW-0158">Chromosome</keyword>
<name>F0Y2P1_AURAN</name>
<evidence type="ECO:0000256" key="1">
    <source>
        <dbReference type="ARBA" id="ARBA00004123"/>
    </source>
</evidence>
<keyword evidence="6" id="KW-0949">S-adenosyl-L-methionine</keyword>
<keyword evidence="5" id="KW-0808">Transferase</keyword>
<dbReference type="SUPFAM" id="SSF82199">
    <property type="entry name" value="SET domain"/>
    <property type="match status" value="1"/>
</dbReference>
<dbReference type="InterPro" id="IPR001214">
    <property type="entry name" value="SET_dom"/>
</dbReference>
<evidence type="ECO:0008006" key="12">
    <source>
        <dbReference type="Google" id="ProtNLM"/>
    </source>
</evidence>
<keyword evidence="11" id="KW-1185">Reference proteome</keyword>
<dbReference type="InterPro" id="IPR046341">
    <property type="entry name" value="SET_dom_sf"/>
</dbReference>
<dbReference type="GO" id="GO:0032259">
    <property type="term" value="P:methylation"/>
    <property type="evidence" value="ECO:0007669"/>
    <property type="project" value="UniProtKB-KW"/>
</dbReference>
<accession>F0Y2P1</accession>
<dbReference type="OMA" id="YRYSSCI"/>
<dbReference type="EMBL" id="GL833123">
    <property type="protein sequence ID" value="EGB11035.1"/>
    <property type="molecule type" value="Genomic_DNA"/>
</dbReference>
<evidence type="ECO:0000256" key="3">
    <source>
        <dbReference type="ARBA" id="ARBA00022454"/>
    </source>
</evidence>
<dbReference type="PANTHER" id="PTHR22884">
    <property type="entry name" value="SET DOMAIN PROTEINS"/>
    <property type="match status" value="1"/>
</dbReference>
<dbReference type="RefSeq" id="XP_009034594.1">
    <property type="nucleotide sequence ID" value="XM_009036346.1"/>
</dbReference>
<dbReference type="OrthoDB" id="422362at2759"/>
<dbReference type="InParanoid" id="F0Y2P1"/>
<dbReference type="eggNOG" id="KOG4442">
    <property type="taxonomic scope" value="Eukaryota"/>
</dbReference>
<comment type="subcellular location">
    <subcellularLocation>
        <location evidence="2">Chromosome</location>
    </subcellularLocation>
    <subcellularLocation>
        <location evidence="1">Nucleus</location>
    </subcellularLocation>
</comment>
<feature type="domain" description="Post-SET" evidence="9">
    <location>
        <begin position="127"/>
        <end position="143"/>
    </location>
</feature>
<dbReference type="Gene3D" id="2.170.270.10">
    <property type="entry name" value="SET domain"/>
    <property type="match status" value="1"/>
</dbReference>
<evidence type="ECO:0000259" key="8">
    <source>
        <dbReference type="PROSITE" id="PS50280"/>
    </source>
</evidence>
<dbReference type="KEGG" id="aaf:AURANDRAFT_21881"/>
<evidence type="ECO:0000256" key="7">
    <source>
        <dbReference type="ARBA" id="ARBA00023242"/>
    </source>
</evidence>
<dbReference type="PROSITE" id="PS50868">
    <property type="entry name" value="POST_SET"/>
    <property type="match status" value="1"/>
</dbReference>
<evidence type="ECO:0000256" key="5">
    <source>
        <dbReference type="ARBA" id="ARBA00022679"/>
    </source>
</evidence>
<evidence type="ECO:0000313" key="11">
    <source>
        <dbReference type="Proteomes" id="UP000002729"/>
    </source>
</evidence>
<dbReference type="GO" id="GO:0005634">
    <property type="term" value="C:nucleus"/>
    <property type="evidence" value="ECO:0007669"/>
    <property type="project" value="UniProtKB-SubCell"/>
</dbReference>
<evidence type="ECO:0000256" key="4">
    <source>
        <dbReference type="ARBA" id="ARBA00022603"/>
    </source>
</evidence>
<dbReference type="InterPro" id="IPR050777">
    <property type="entry name" value="SET2_Histone-Lys_MeTrsfase"/>
</dbReference>
<organism evidence="11">
    <name type="scientific">Aureococcus anophagefferens</name>
    <name type="common">Harmful bloom alga</name>
    <dbReference type="NCBI Taxonomy" id="44056"/>
    <lineage>
        <taxon>Eukaryota</taxon>
        <taxon>Sar</taxon>
        <taxon>Stramenopiles</taxon>
        <taxon>Ochrophyta</taxon>
        <taxon>Pelagophyceae</taxon>
        <taxon>Pelagomonadales</taxon>
        <taxon>Pelagomonadaceae</taxon>
        <taxon>Aureococcus</taxon>
    </lineage>
</organism>
<keyword evidence="7" id="KW-0539">Nucleus</keyword>
<dbReference type="Proteomes" id="UP000002729">
    <property type="component" value="Unassembled WGS sequence"/>
</dbReference>
<feature type="non-terminal residue" evidence="10">
    <location>
        <position position="146"/>
    </location>
</feature>
<dbReference type="GO" id="GO:0008168">
    <property type="term" value="F:methyltransferase activity"/>
    <property type="evidence" value="ECO:0007669"/>
    <property type="project" value="UniProtKB-KW"/>
</dbReference>
<reference evidence="10 11" key="1">
    <citation type="journal article" date="2011" name="Proc. Natl. Acad. Sci. U.S.A.">
        <title>Niche of harmful alga Aureococcus anophagefferens revealed through ecogenomics.</title>
        <authorList>
            <person name="Gobler C.J."/>
            <person name="Berry D.L."/>
            <person name="Dyhrman S.T."/>
            <person name="Wilhelm S.W."/>
            <person name="Salamov A."/>
            <person name="Lobanov A.V."/>
            <person name="Zhang Y."/>
            <person name="Collier J.L."/>
            <person name="Wurch L.L."/>
            <person name="Kustka A.B."/>
            <person name="Dill B.D."/>
            <person name="Shah M."/>
            <person name="VerBerkmoes N.C."/>
            <person name="Kuo A."/>
            <person name="Terry A."/>
            <person name="Pangilinan J."/>
            <person name="Lindquist E.A."/>
            <person name="Lucas S."/>
            <person name="Paulsen I.T."/>
            <person name="Hattenrath-Lehmann T.K."/>
            <person name="Talmage S.C."/>
            <person name="Walker E.A."/>
            <person name="Koch F."/>
            <person name="Burson A.M."/>
            <person name="Marcoval M.A."/>
            <person name="Tang Y.Z."/>
            <person name="Lecleir G.R."/>
            <person name="Coyne K.J."/>
            <person name="Berg G.M."/>
            <person name="Bertrand E.M."/>
            <person name="Saito M.A."/>
            <person name="Gladyshev V.N."/>
            <person name="Grigoriev I.V."/>
        </authorList>
    </citation>
    <scope>NUCLEOTIDE SEQUENCE [LARGE SCALE GENOMIC DNA]</scope>
    <source>
        <strain evidence="11">CCMP 1984</strain>
    </source>
</reference>
<evidence type="ECO:0000256" key="2">
    <source>
        <dbReference type="ARBA" id="ARBA00004286"/>
    </source>
</evidence>
<evidence type="ECO:0000256" key="6">
    <source>
        <dbReference type="ARBA" id="ARBA00022691"/>
    </source>
</evidence>
<dbReference type="GO" id="GO:0005694">
    <property type="term" value="C:chromosome"/>
    <property type="evidence" value="ECO:0007669"/>
    <property type="project" value="UniProtKB-SubCell"/>
</dbReference>
<dbReference type="AlphaFoldDB" id="F0Y2P1"/>
<gene>
    <name evidence="10" type="ORF">AURANDRAFT_21881</name>
</gene>
<dbReference type="SMART" id="SM00508">
    <property type="entry name" value="PostSET"/>
    <property type="match status" value="1"/>
</dbReference>
<feature type="non-terminal residue" evidence="10">
    <location>
        <position position="1"/>
    </location>
</feature>
<dbReference type="InterPro" id="IPR003616">
    <property type="entry name" value="Post-SET_dom"/>
</dbReference>
<evidence type="ECO:0000313" key="10">
    <source>
        <dbReference type="EMBL" id="EGB11035.1"/>
    </source>
</evidence>
<dbReference type="Pfam" id="PF00856">
    <property type="entry name" value="SET"/>
    <property type="match status" value="1"/>
</dbReference>
<keyword evidence="4" id="KW-0489">Methyltransferase</keyword>
<proteinExistence type="predicted"/>
<evidence type="ECO:0000259" key="9">
    <source>
        <dbReference type="PROSITE" id="PS50868"/>
    </source>
</evidence>
<dbReference type="SMART" id="SM00317">
    <property type="entry name" value="SET"/>
    <property type="match status" value="1"/>
</dbReference>
<sequence length="146" mass="16250">VKGFGLFATRRHRAGNVLGEYVGEVMPRVMPARRYAELRNSRDEKHSYFMALGKGDVIDASRYGGLTRFLNHSCAPNCEAESWMVNGEMRVAIAALRDIAKDEEITFDYSWSSGDARTAAQPSKVSSDRRCRCGAPNCRGVLGDRE</sequence>
<protein>
    <recommendedName>
        <fullName evidence="12">SET domain-containing protein</fullName>
    </recommendedName>
</protein>